<evidence type="ECO:0000313" key="12">
    <source>
        <dbReference type="Ensembl" id="ENSPMGP00000007416.1"/>
    </source>
</evidence>
<dbReference type="Ensembl" id="ENSPMGT00000007895.1">
    <property type="protein sequence ID" value="ENSPMGP00000007416.1"/>
    <property type="gene ID" value="ENSPMGG00000006148.1"/>
</dbReference>
<evidence type="ECO:0000313" key="13">
    <source>
        <dbReference type="Proteomes" id="UP000261520"/>
    </source>
</evidence>
<keyword evidence="5" id="KW-0862">Zinc</keyword>
<dbReference type="PANTHER" id="PTHR15065">
    <property type="entry name" value="INSULINOMA-ASSOCIATED 1"/>
    <property type="match status" value="1"/>
</dbReference>
<dbReference type="GO" id="GO:0001227">
    <property type="term" value="F:DNA-binding transcription repressor activity, RNA polymerase II-specific"/>
    <property type="evidence" value="ECO:0007669"/>
    <property type="project" value="TreeGrafter"/>
</dbReference>
<feature type="domain" description="C2H2-type" evidence="11">
    <location>
        <begin position="182"/>
        <end position="223"/>
    </location>
</feature>
<evidence type="ECO:0000259" key="11">
    <source>
        <dbReference type="PROSITE" id="PS50157"/>
    </source>
</evidence>
<name>A0A3B3ZSY2_9GOBI</name>
<protein>
    <recommendedName>
        <fullName evidence="11">C2H2-type domain-containing protein</fullName>
    </recommendedName>
</protein>
<dbReference type="GO" id="GO:0010564">
    <property type="term" value="P:regulation of cell cycle process"/>
    <property type="evidence" value="ECO:0007669"/>
    <property type="project" value="TreeGrafter"/>
</dbReference>
<accession>A0A3B3ZSY2</accession>
<feature type="domain" description="C2H2-type" evidence="11">
    <location>
        <begin position="231"/>
        <end position="258"/>
    </location>
</feature>
<comment type="subcellular location">
    <subcellularLocation>
        <location evidence="1">Nucleus</location>
    </subcellularLocation>
</comment>
<dbReference type="InterPro" id="IPR042972">
    <property type="entry name" value="INSM1/2"/>
</dbReference>
<dbReference type="GO" id="GO:0005634">
    <property type="term" value="C:nucleus"/>
    <property type="evidence" value="ECO:0007669"/>
    <property type="project" value="UniProtKB-SubCell"/>
</dbReference>
<dbReference type="Gene3D" id="3.30.160.60">
    <property type="entry name" value="Classic Zinc Finger"/>
    <property type="match status" value="2"/>
</dbReference>
<evidence type="ECO:0000256" key="1">
    <source>
        <dbReference type="ARBA" id="ARBA00004123"/>
    </source>
</evidence>
<dbReference type="PROSITE" id="PS00028">
    <property type="entry name" value="ZINC_FINGER_C2H2_1"/>
    <property type="match status" value="1"/>
</dbReference>
<evidence type="ECO:0000256" key="6">
    <source>
        <dbReference type="ARBA" id="ARBA00023015"/>
    </source>
</evidence>
<dbReference type="Pfam" id="PF00096">
    <property type="entry name" value="zf-C2H2"/>
    <property type="match status" value="1"/>
</dbReference>
<dbReference type="GO" id="GO:0030182">
    <property type="term" value="P:neuron differentiation"/>
    <property type="evidence" value="ECO:0007669"/>
    <property type="project" value="TreeGrafter"/>
</dbReference>
<dbReference type="GO" id="GO:0008270">
    <property type="term" value="F:zinc ion binding"/>
    <property type="evidence" value="ECO:0007669"/>
    <property type="project" value="UniProtKB-KW"/>
</dbReference>
<dbReference type="InterPro" id="IPR036236">
    <property type="entry name" value="Znf_C2H2_sf"/>
</dbReference>
<dbReference type="SMART" id="SM00355">
    <property type="entry name" value="ZnF_C2H2"/>
    <property type="match status" value="3"/>
</dbReference>
<dbReference type="SUPFAM" id="SSF57667">
    <property type="entry name" value="beta-beta-alpha zinc fingers"/>
    <property type="match status" value="2"/>
</dbReference>
<organism evidence="12 13">
    <name type="scientific">Periophthalmus magnuspinnatus</name>
    <dbReference type="NCBI Taxonomy" id="409849"/>
    <lineage>
        <taxon>Eukaryota</taxon>
        <taxon>Metazoa</taxon>
        <taxon>Chordata</taxon>
        <taxon>Craniata</taxon>
        <taxon>Vertebrata</taxon>
        <taxon>Euteleostomi</taxon>
        <taxon>Actinopterygii</taxon>
        <taxon>Neopterygii</taxon>
        <taxon>Teleostei</taxon>
        <taxon>Neoteleostei</taxon>
        <taxon>Acanthomorphata</taxon>
        <taxon>Gobiaria</taxon>
        <taxon>Gobiiformes</taxon>
        <taxon>Gobioidei</taxon>
        <taxon>Gobiidae</taxon>
        <taxon>Oxudercinae</taxon>
        <taxon>Periophthalmus</taxon>
    </lineage>
</organism>
<keyword evidence="2" id="KW-0479">Metal-binding</keyword>
<reference evidence="12" key="2">
    <citation type="submission" date="2025-09" db="UniProtKB">
        <authorList>
            <consortium name="Ensembl"/>
        </authorList>
    </citation>
    <scope>IDENTIFICATION</scope>
</reference>
<keyword evidence="4 9" id="KW-0863">Zinc-finger</keyword>
<evidence type="ECO:0000256" key="3">
    <source>
        <dbReference type="ARBA" id="ARBA00022737"/>
    </source>
</evidence>
<keyword evidence="13" id="KW-1185">Reference proteome</keyword>
<evidence type="ECO:0000256" key="7">
    <source>
        <dbReference type="ARBA" id="ARBA00023163"/>
    </source>
</evidence>
<keyword evidence="8" id="KW-0539">Nucleus</keyword>
<dbReference type="Proteomes" id="UP000261520">
    <property type="component" value="Unplaced"/>
</dbReference>
<evidence type="ECO:0000256" key="10">
    <source>
        <dbReference type="SAM" id="MobiDB-lite"/>
    </source>
</evidence>
<keyword evidence="6" id="KW-0805">Transcription regulation</keyword>
<dbReference type="GO" id="GO:0000978">
    <property type="term" value="F:RNA polymerase II cis-regulatory region sequence-specific DNA binding"/>
    <property type="evidence" value="ECO:0007669"/>
    <property type="project" value="TreeGrafter"/>
</dbReference>
<dbReference type="GO" id="GO:0017053">
    <property type="term" value="C:transcription repressor complex"/>
    <property type="evidence" value="ECO:0007669"/>
    <property type="project" value="TreeGrafter"/>
</dbReference>
<sequence>MPRGLMIKRRRGVSAVSYRVRIEEEDAPRVTHAPEVFPLFSLPLRAQTAPRAPPVPFGIPEALHPLHSPTRPVSREHKRRFSPLTPESFSARAALPEPESGDAPEITSTRTDSRAKRTRLEERKKKTPARRLQVRDDVTTSPVLGLKIKKAAPEPRAQAPVAGLLCQLCRETFPEPLALAQHRCSHIVRVEYRCDCGKAFSCSANLASHRRWHQPRVHAHSDSDSAEDAPHECARCGKRFKRLASMRKHEARHEDAAPINLSACHRAAVRGHAPVHLHIKHKLKQLLTKLNGLYRFNPGLNQDLVRT</sequence>
<keyword evidence="3" id="KW-0677">Repeat</keyword>
<feature type="region of interest" description="Disordered" evidence="10">
    <location>
        <begin position="53"/>
        <end position="133"/>
    </location>
</feature>
<dbReference type="STRING" id="409849.ENSPMGP00000007416"/>
<evidence type="ECO:0000256" key="8">
    <source>
        <dbReference type="ARBA" id="ARBA00023242"/>
    </source>
</evidence>
<dbReference type="PANTHER" id="PTHR15065:SF4">
    <property type="entry name" value="LD18634P"/>
    <property type="match status" value="1"/>
</dbReference>
<dbReference type="PROSITE" id="PS50157">
    <property type="entry name" value="ZINC_FINGER_C2H2_2"/>
    <property type="match status" value="2"/>
</dbReference>
<feature type="compositionally biased region" description="Basic and acidic residues" evidence="10">
    <location>
        <begin position="111"/>
        <end position="124"/>
    </location>
</feature>
<evidence type="ECO:0000256" key="9">
    <source>
        <dbReference type="PROSITE-ProRule" id="PRU00042"/>
    </source>
</evidence>
<dbReference type="InterPro" id="IPR013087">
    <property type="entry name" value="Znf_C2H2_type"/>
</dbReference>
<proteinExistence type="predicted"/>
<keyword evidence="7" id="KW-0804">Transcription</keyword>
<evidence type="ECO:0000256" key="5">
    <source>
        <dbReference type="ARBA" id="ARBA00022833"/>
    </source>
</evidence>
<evidence type="ECO:0000256" key="2">
    <source>
        <dbReference type="ARBA" id="ARBA00022723"/>
    </source>
</evidence>
<dbReference type="AlphaFoldDB" id="A0A3B3ZSY2"/>
<evidence type="ECO:0000256" key="4">
    <source>
        <dbReference type="ARBA" id="ARBA00022771"/>
    </source>
</evidence>
<reference evidence="12" key="1">
    <citation type="submission" date="2025-08" db="UniProtKB">
        <authorList>
            <consortium name="Ensembl"/>
        </authorList>
    </citation>
    <scope>IDENTIFICATION</scope>
</reference>